<feature type="region of interest" description="Disordered" evidence="1">
    <location>
        <begin position="219"/>
        <end position="241"/>
    </location>
</feature>
<feature type="region of interest" description="Disordered" evidence="1">
    <location>
        <begin position="1"/>
        <end position="22"/>
    </location>
</feature>
<evidence type="ECO:0000313" key="2">
    <source>
        <dbReference type="EMBL" id="KAJ7715691.1"/>
    </source>
</evidence>
<dbReference type="AlphaFoldDB" id="A0AAD7HAY0"/>
<dbReference type="Proteomes" id="UP001215598">
    <property type="component" value="Unassembled WGS sequence"/>
</dbReference>
<accession>A0AAD7HAY0</accession>
<feature type="region of interest" description="Disordered" evidence="1">
    <location>
        <begin position="147"/>
        <end position="173"/>
    </location>
</feature>
<protein>
    <submittedName>
        <fullName evidence="2">Uncharacterized protein</fullName>
    </submittedName>
</protein>
<comment type="caution">
    <text evidence="2">The sequence shown here is derived from an EMBL/GenBank/DDBJ whole genome shotgun (WGS) entry which is preliminary data.</text>
</comment>
<feature type="region of interest" description="Disordered" evidence="1">
    <location>
        <begin position="44"/>
        <end position="63"/>
    </location>
</feature>
<keyword evidence="3" id="KW-1185">Reference proteome</keyword>
<proteinExistence type="predicted"/>
<reference evidence="2" key="1">
    <citation type="submission" date="2023-03" db="EMBL/GenBank/DDBJ databases">
        <title>Massive genome expansion in bonnet fungi (Mycena s.s.) driven by repeated elements and novel gene families across ecological guilds.</title>
        <authorList>
            <consortium name="Lawrence Berkeley National Laboratory"/>
            <person name="Harder C.B."/>
            <person name="Miyauchi S."/>
            <person name="Viragh M."/>
            <person name="Kuo A."/>
            <person name="Thoen E."/>
            <person name="Andreopoulos B."/>
            <person name="Lu D."/>
            <person name="Skrede I."/>
            <person name="Drula E."/>
            <person name="Henrissat B."/>
            <person name="Morin E."/>
            <person name="Kohler A."/>
            <person name="Barry K."/>
            <person name="LaButti K."/>
            <person name="Morin E."/>
            <person name="Salamov A."/>
            <person name="Lipzen A."/>
            <person name="Mereny Z."/>
            <person name="Hegedus B."/>
            <person name="Baldrian P."/>
            <person name="Stursova M."/>
            <person name="Weitz H."/>
            <person name="Taylor A."/>
            <person name="Grigoriev I.V."/>
            <person name="Nagy L.G."/>
            <person name="Martin F."/>
            <person name="Kauserud H."/>
        </authorList>
    </citation>
    <scope>NUCLEOTIDE SEQUENCE</scope>
    <source>
        <strain evidence="2">CBHHK182m</strain>
    </source>
</reference>
<gene>
    <name evidence="2" type="ORF">B0H16DRAFT_1701609</name>
</gene>
<evidence type="ECO:0000313" key="3">
    <source>
        <dbReference type="Proteomes" id="UP001215598"/>
    </source>
</evidence>
<sequence length="280" mass="30457">MEVTSPRAEYANSGRRGSEWRTPAVEVGKAGALWEESAASTLKGQIQKAGRGEQGRTSGKPPFANSMEILWNFPESDKRANGREIVAHQFRLDMMYSQQGTEFSGIHRNMDLVVPLASFPDEAGVVSGVPHGSKIGGLRAGYRGRGCRRGGGRDSRNKCGVEAPGDTRGGKSATADKKMLGSLWQGDVQVTRVLGTSGWVIGRVARSLCWAWQVGGKHKGQRCGGVDSRSSDRSDRFSTTNPVFAQRRRKIMKDVLVDAAEDNIPDDEGVEIDSDEEYRA</sequence>
<evidence type="ECO:0000256" key="1">
    <source>
        <dbReference type="SAM" id="MobiDB-lite"/>
    </source>
</evidence>
<name>A0AAD7HAY0_9AGAR</name>
<organism evidence="2 3">
    <name type="scientific">Mycena metata</name>
    <dbReference type="NCBI Taxonomy" id="1033252"/>
    <lineage>
        <taxon>Eukaryota</taxon>
        <taxon>Fungi</taxon>
        <taxon>Dikarya</taxon>
        <taxon>Basidiomycota</taxon>
        <taxon>Agaricomycotina</taxon>
        <taxon>Agaricomycetes</taxon>
        <taxon>Agaricomycetidae</taxon>
        <taxon>Agaricales</taxon>
        <taxon>Marasmiineae</taxon>
        <taxon>Mycenaceae</taxon>
        <taxon>Mycena</taxon>
    </lineage>
</organism>
<dbReference type="EMBL" id="JARKIB010000303">
    <property type="protein sequence ID" value="KAJ7715691.1"/>
    <property type="molecule type" value="Genomic_DNA"/>
</dbReference>